<keyword evidence="1" id="KW-0479">Metal-binding</keyword>
<dbReference type="AlphaFoldDB" id="A0A0N5BH13"/>
<evidence type="ECO:0000259" key="4">
    <source>
        <dbReference type="Pfam" id="PF02892"/>
    </source>
</evidence>
<feature type="domain" description="BED-type" evidence="4">
    <location>
        <begin position="97"/>
        <end position="127"/>
    </location>
</feature>
<proteinExistence type="predicted"/>
<dbReference type="Pfam" id="PF02892">
    <property type="entry name" value="zf-BED"/>
    <property type="match status" value="1"/>
</dbReference>
<dbReference type="Proteomes" id="UP000046392">
    <property type="component" value="Unplaced"/>
</dbReference>
<organism evidence="5 6">
    <name type="scientific">Strongyloides papillosus</name>
    <name type="common">Intestinal threadworm</name>
    <dbReference type="NCBI Taxonomy" id="174720"/>
    <lineage>
        <taxon>Eukaryota</taxon>
        <taxon>Metazoa</taxon>
        <taxon>Ecdysozoa</taxon>
        <taxon>Nematoda</taxon>
        <taxon>Chromadorea</taxon>
        <taxon>Rhabditida</taxon>
        <taxon>Tylenchina</taxon>
        <taxon>Panagrolaimomorpha</taxon>
        <taxon>Strongyloidoidea</taxon>
        <taxon>Strongyloididae</taxon>
        <taxon>Strongyloides</taxon>
    </lineage>
</organism>
<evidence type="ECO:0000256" key="3">
    <source>
        <dbReference type="ARBA" id="ARBA00022833"/>
    </source>
</evidence>
<keyword evidence="3" id="KW-0862">Zinc</keyword>
<evidence type="ECO:0000313" key="6">
    <source>
        <dbReference type="WBParaSite" id="SPAL_0000526025.1"/>
    </source>
</evidence>
<dbReference type="WBParaSite" id="SPAL_0000526025.1">
    <property type="protein sequence ID" value="SPAL_0000526025.1"/>
    <property type="gene ID" value="SPAL_0000526025"/>
</dbReference>
<protein>
    <submittedName>
        <fullName evidence="6">BED-type domain-containing protein</fullName>
    </submittedName>
</protein>
<evidence type="ECO:0000256" key="1">
    <source>
        <dbReference type="ARBA" id="ARBA00022723"/>
    </source>
</evidence>
<dbReference type="GO" id="GO:0003677">
    <property type="term" value="F:DNA binding"/>
    <property type="evidence" value="ECO:0007669"/>
    <property type="project" value="InterPro"/>
</dbReference>
<dbReference type="InterPro" id="IPR003656">
    <property type="entry name" value="Znf_BED"/>
</dbReference>
<evidence type="ECO:0000313" key="5">
    <source>
        <dbReference type="Proteomes" id="UP000046392"/>
    </source>
</evidence>
<accession>A0A0N5BH13</accession>
<evidence type="ECO:0000256" key="2">
    <source>
        <dbReference type="ARBA" id="ARBA00022771"/>
    </source>
</evidence>
<name>A0A0N5BH13_STREA</name>
<keyword evidence="2" id="KW-0863">Zinc-finger</keyword>
<keyword evidence="5" id="KW-1185">Reference proteome</keyword>
<sequence length="129" mass="14949">MLGVKKRIFDFLSFSEASNFVEIKDNNEIVLKDNDDIVVSEGDNTIVVKGDDNDNKKCNPNVFEGNNDKKYNLIVLKGDDNDKKYDLKSKYEKYGKMTDKYFHCESCGCQISRKETSAIRNHIKRRHES</sequence>
<dbReference type="GO" id="GO:0008270">
    <property type="term" value="F:zinc ion binding"/>
    <property type="evidence" value="ECO:0007669"/>
    <property type="project" value="UniProtKB-KW"/>
</dbReference>
<reference evidence="6" key="1">
    <citation type="submission" date="2017-02" db="UniProtKB">
        <authorList>
            <consortium name="WormBaseParasite"/>
        </authorList>
    </citation>
    <scope>IDENTIFICATION</scope>
</reference>